<dbReference type="GO" id="GO:0035673">
    <property type="term" value="F:oligopeptide transmembrane transporter activity"/>
    <property type="evidence" value="ECO:0007669"/>
    <property type="project" value="InterPro"/>
</dbReference>
<keyword evidence="6" id="KW-0653">Protein transport</keyword>
<evidence type="ECO:0000256" key="1">
    <source>
        <dbReference type="ARBA" id="ARBA00004141"/>
    </source>
</evidence>
<feature type="transmembrane region" description="Helical" evidence="10">
    <location>
        <begin position="298"/>
        <end position="323"/>
    </location>
</feature>
<dbReference type="NCBIfam" id="TIGR00728">
    <property type="entry name" value="OPT_sfam"/>
    <property type="match status" value="1"/>
</dbReference>
<feature type="compositionally biased region" description="Polar residues" evidence="9">
    <location>
        <begin position="1"/>
        <end position="25"/>
    </location>
</feature>
<dbReference type="EMBL" id="JAGFBS010000001">
    <property type="protein sequence ID" value="KAG6381995.1"/>
    <property type="molecule type" value="Genomic_DNA"/>
</dbReference>
<keyword evidence="3" id="KW-0813">Transport</keyword>
<feature type="transmembrane region" description="Helical" evidence="10">
    <location>
        <begin position="665"/>
        <end position="687"/>
    </location>
</feature>
<comment type="similarity">
    <text evidence="2">Belongs to the oligopeptide OPT transporter family.</text>
</comment>
<feature type="region of interest" description="Disordered" evidence="9">
    <location>
        <begin position="1"/>
        <end position="75"/>
    </location>
</feature>
<dbReference type="Pfam" id="PF03169">
    <property type="entry name" value="OPT"/>
    <property type="match status" value="2"/>
</dbReference>
<feature type="region of interest" description="Disordered" evidence="9">
    <location>
        <begin position="127"/>
        <end position="206"/>
    </location>
</feature>
<feature type="transmembrane region" description="Helical" evidence="10">
    <location>
        <begin position="586"/>
        <end position="608"/>
    </location>
</feature>
<evidence type="ECO:0000256" key="2">
    <source>
        <dbReference type="ARBA" id="ARBA00008807"/>
    </source>
</evidence>
<feature type="transmembrane region" description="Helical" evidence="10">
    <location>
        <begin position="438"/>
        <end position="460"/>
    </location>
</feature>
<dbReference type="GO" id="GO:0015031">
    <property type="term" value="P:protein transport"/>
    <property type="evidence" value="ECO:0007669"/>
    <property type="project" value="UniProtKB-KW"/>
</dbReference>
<sequence>MVRRPTSSAGASRPFTSSALGQPTSPGAFDHAHFPFDNTYVEEEEEEESDAEDLFAFLPPSTADQQRDADKLHSQELLHSTPQYPHLFANALPPDTHSVAYPSTTFDPYARFPADVAGPSSLFSPPISNLPVESPPSTISQHAGSDPYRMRRLSTTRAPTTETRPSRTSAISSREIHVDLPSSPPEKSLEDDPLQSSRRKRNLSSTIVDDTATLDLTPSMLEEDSRDGSIKMEFDFDAINEEDSPFPEVRASVSNIDDPEMPVMTLRMWVIGLMLSLIGGSLNVFFNFRQPAPTVSPLSLLIISYPIGKFFAFVLPISIYRLPRWLGGLEFSLNPGPWNIKEHVLVYIMANVAIGPPYAINAIVVTQLNYHVRVDYWFSVLLVVATQLTGFGLAGLCRRFLVWPAGMVWPQNLVTCTLLNTLHAEDDETPGTITRYKYFLLVLTGAFFFFFIPGYLFQALSVFSWLCWIFPNNVPVNQLFGVSSGLGMSVLTFDWSQIAWIGSPLMFPWWAEAHIFIGFVLFFWITTPLLYYTNTWNLAYFPINDNNPYDRFGQYYNVTRVLDGSNHLNATAYNEYSPLYLPATYAMTYLLAFALSTCVLVHTVLYHGRSLINGMKRMRVEPDDIHAKLMRNYPEVPDWWYIVFFVGFFLLMVVIVEVWHTTVPVWALLLAAFLPVLYVLPSGFIYAMTGQGISLNVLAQIIPGTLLAGNPIANMIFKAYAVQTLMEATSFVQDLKLGHYIKVPPRSTFLGMAFRAILRTMQSLTIWNSPECRDAPRLVHPSWREGMDVCQCQGYLRPDQPSDLTCPHNAVYFTASAVWGLIGPTRQFGPHSLYQSELYAIIVGAFLPLPFWLWQRRYPNSWVKFVSTPVILNGVSYIPPAAGINYSAWFATGFVFQYLVRKRNFAWWSKFNYVTSAALDSGTVLAVIVIFATLAFPRGGIYLNWWGNTVFENTSICINIITSFSPSLATAVLNYTLN</sequence>
<evidence type="ECO:0000313" key="12">
    <source>
        <dbReference type="Proteomes" id="UP000683000"/>
    </source>
</evidence>
<dbReference type="InterPro" id="IPR004813">
    <property type="entry name" value="OPT"/>
</dbReference>
<keyword evidence="5" id="KW-0571">Peptide transport</keyword>
<feature type="transmembrane region" description="Helical" evidence="10">
    <location>
        <begin position="874"/>
        <end position="899"/>
    </location>
</feature>
<feature type="compositionally biased region" description="Polar residues" evidence="9">
    <location>
        <begin position="153"/>
        <end position="172"/>
    </location>
</feature>
<organism evidence="11 12">
    <name type="scientific">Boletus reticuloceps</name>
    <dbReference type="NCBI Taxonomy" id="495285"/>
    <lineage>
        <taxon>Eukaryota</taxon>
        <taxon>Fungi</taxon>
        <taxon>Dikarya</taxon>
        <taxon>Basidiomycota</taxon>
        <taxon>Agaricomycotina</taxon>
        <taxon>Agaricomycetes</taxon>
        <taxon>Agaricomycetidae</taxon>
        <taxon>Boletales</taxon>
        <taxon>Boletineae</taxon>
        <taxon>Boletaceae</taxon>
        <taxon>Boletoideae</taxon>
        <taxon>Boletus</taxon>
    </lineage>
</organism>
<name>A0A8I3AGV7_9AGAM</name>
<reference evidence="11" key="1">
    <citation type="submission" date="2021-03" db="EMBL/GenBank/DDBJ databases">
        <title>Evolutionary innovations through gain and loss of genes in the ectomycorrhizal Boletales.</title>
        <authorList>
            <person name="Wu G."/>
            <person name="Miyauchi S."/>
            <person name="Morin E."/>
            <person name="Yang Z.-L."/>
            <person name="Xu J."/>
            <person name="Martin F.M."/>
        </authorList>
    </citation>
    <scope>NUCLEOTIDE SEQUENCE</scope>
    <source>
        <strain evidence="11">BR01</strain>
    </source>
</reference>
<feature type="transmembrane region" description="Helical" evidence="10">
    <location>
        <begin position="513"/>
        <end position="532"/>
    </location>
</feature>
<evidence type="ECO:0000313" key="11">
    <source>
        <dbReference type="EMBL" id="KAG6381995.1"/>
    </source>
</evidence>
<dbReference type="InterPro" id="IPR004648">
    <property type="entry name" value="Oligpept_transpt"/>
</dbReference>
<feature type="transmembrane region" description="Helical" evidence="10">
    <location>
        <begin position="956"/>
        <end position="977"/>
    </location>
</feature>
<evidence type="ECO:0000256" key="4">
    <source>
        <dbReference type="ARBA" id="ARBA00022692"/>
    </source>
</evidence>
<proteinExistence type="inferred from homology"/>
<keyword evidence="7 10" id="KW-1133">Transmembrane helix</keyword>
<feature type="transmembrane region" description="Helical" evidence="10">
    <location>
        <begin position="268"/>
        <end position="286"/>
    </location>
</feature>
<feature type="transmembrane region" description="Helical" evidence="10">
    <location>
        <begin position="836"/>
        <end position="854"/>
    </location>
</feature>
<keyword evidence="12" id="KW-1185">Reference proteome</keyword>
<gene>
    <name evidence="11" type="ORF">JVT61DRAFT_626</name>
</gene>
<keyword evidence="4 10" id="KW-0812">Transmembrane</keyword>
<evidence type="ECO:0000256" key="7">
    <source>
        <dbReference type="ARBA" id="ARBA00022989"/>
    </source>
</evidence>
<feature type="transmembrane region" description="Helical" evidence="10">
    <location>
        <begin position="344"/>
        <end position="364"/>
    </location>
</feature>
<feature type="transmembrane region" description="Helical" evidence="10">
    <location>
        <begin position="480"/>
        <end position="501"/>
    </location>
</feature>
<feature type="compositionally biased region" description="Acidic residues" evidence="9">
    <location>
        <begin position="40"/>
        <end position="53"/>
    </location>
</feature>
<evidence type="ECO:0000256" key="6">
    <source>
        <dbReference type="ARBA" id="ARBA00022927"/>
    </source>
</evidence>
<dbReference type="NCBIfam" id="TIGR00727">
    <property type="entry name" value="ISP4_OPT"/>
    <property type="match status" value="1"/>
</dbReference>
<protein>
    <submittedName>
        <fullName evidence="11">OPT-domain-containing protein</fullName>
    </submittedName>
</protein>
<keyword evidence="8 10" id="KW-0472">Membrane</keyword>
<feature type="compositionally biased region" description="Basic and acidic residues" evidence="9">
    <location>
        <begin position="65"/>
        <end position="75"/>
    </location>
</feature>
<evidence type="ECO:0000256" key="8">
    <source>
        <dbReference type="ARBA" id="ARBA00023136"/>
    </source>
</evidence>
<feature type="transmembrane region" description="Helical" evidence="10">
    <location>
        <begin position="911"/>
        <end position="936"/>
    </location>
</feature>
<evidence type="ECO:0000256" key="10">
    <source>
        <dbReference type="SAM" id="Phobius"/>
    </source>
</evidence>
<dbReference type="GO" id="GO:0016020">
    <property type="term" value="C:membrane"/>
    <property type="evidence" value="ECO:0007669"/>
    <property type="project" value="UniProtKB-SubCell"/>
</dbReference>
<feature type="transmembrane region" description="Helical" evidence="10">
    <location>
        <begin position="376"/>
        <end position="397"/>
    </location>
</feature>
<comment type="subcellular location">
    <subcellularLocation>
        <location evidence="1">Membrane</location>
        <topology evidence="1">Multi-pass membrane protein</topology>
    </subcellularLocation>
</comment>
<accession>A0A8I3AGV7</accession>
<evidence type="ECO:0000256" key="3">
    <source>
        <dbReference type="ARBA" id="ARBA00022448"/>
    </source>
</evidence>
<dbReference type="Proteomes" id="UP000683000">
    <property type="component" value="Unassembled WGS sequence"/>
</dbReference>
<dbReference type="PANTHER" id="PTHR22601">
    <property type="entry name" value="ISP4 LIKE PROTEIN"/>
    <property type="match status" value="1"/>
</dbReference>
<feature type="transmembrane region" description="Helical" evidence="10">
    <location>
        <begin position="639"/>
        <end position="659"/>
    </location>
</feature>
<dbReference type="OrthoDB" id="9986677at2759"/>
<dbReference type="AlphaFoldDB" id="A0A8I3AGV7"/>
<comment type="caution">
    <text evidence="11">The sequence shown here is derived from an EMBL/GenBank/DDBJ whole genome shotgun (WGS) entry which is preliminary data.</text>
</comment>
<evidence type="ECO:0000256" key="5">
    <source>
        <dbReference type="ARBA" id="ARBA00022856"/>
    </source>
</evidence>
<evidence type="ECO:0000256" key="9">
    <source>
        <dbReference type="SAM" id="MobiDB-lite"/>
    </source>
</evidence>